<dbReference type="EMBL" id="NGFP01000397">
    <property type="protein sequence ID" value="OUC80775.1"/>
    <property type="molecule type" value="Genomic_DNA"/>
</dbReference>
<proteinExistence type="predicted"/>
<feature type="compositionally biased region" description="Basic and acidic residues" evidence="1">
    <location>
        <begin position="1"/>
        <end position="10"/>
    </location>
</feature>
<feature type="compositionally biased region" description="Low complexity" evidence="1">
    <location>
        <begin position="213"/>
        <end position="231"/>
    </location>
</feature>
<name>A0A243QJ05_9ACTN</name>
<feature type="region of interest" description="Disordered" evidence="1">
    <location>
        <begin position="114"/>
        <end position="231"/>
    </location>
</feature>
<organism evidence="2 3">
    <name type="scientific">Streptosporangium minutum</name>
    <dbReference type="NCBI Taxonomy" id="569862"/>
    <lineage>
        <taxon>Bacteria</taxon>
        <taxon>Bacillati</taxon>
        <taxon>Actinomycetota</taxon>
        <taxon>Actinomycetes</taxon>
        <taxon>Streptosporangiales</taxon>
        <taxon>Streptosporangiaceae</taxon>
        <taxon>Streptosporangium</taxon>
    </lineage>
</organism>
<evidence type="ECO:0000256" key="1">
    <source>
        <dbReference type="SAM" id="MobiDB-lite"/>
    </source>
</evidence>
<comment type="caution">
    <text evidence="2">The sequence shown here is derived from an EMBL/GenBank/DDBJ whole genome shotgun (WGS) entry which is preliminary data.</text>
</comment>
<dbReference type="Proteomes" id="UP000194761">
    <property type="component" value="Unassembled WGS sequence"/>
</dbReference>
<keyword evidence="3" id="KW-1185">Reference proteome</keyword>
<evidence type="ECO:0000313" key="2">
    <source>
        <dbReference type="EMBL" id="OUC80775.1"/>
    </source>
</evidence>
<accession>A0A243QJ05</accession>
<gene>
    <name evidence="2" type="ORF">CA984_42395</name>
</gene>
<sequence length="231" mass="24049">MPPEEPRADPPGRPYSSAGDPFVYGSRVSVDIRPAWPPPPRPRPIRSHRPRPWPWIPGDRLLRPALVCGFLAAAGIGMWSSGWSPVSEPSTVEVAAAPAPSRMAGHDTAVAPAEATAPDAGHVPAATPSATSGGAPAKAARSRRTAPSRTVEQPRRHAALDAQAVHGGQGGRRHRESAAPKTVRKQAPRSVRPKAPKASTSPRARPPEPPGETRTSTNTGSPSTGTGTPAN</sequence>
<feature type="compositionally biased region" description="Basic residues" evidence="1">
    <location>
        <begin position="182"/>
        <end position="195"/>
    </location>
</feature>
<evidence type="ECO:0000313" key="3">
    <source>
        <dbReference type="Proteomes" id="UP000194761"/>
    </source>
</evidence>
<reference evidence="2 3" key="1">
    <citation type="submission" date="2017-05" db="EMBL/GenBank/DDBJ databases">
        <title>Biotechnological potential of actinobacteria isolated from South African environments.</title>
        <authorList>
            <person name="Le Roes-Hill M."/>
            <person name="Prins A."/>
            <person name="Durrell K.A."/>
        </authorList>
    </citation>
    <scope>NUCLEOTIDE SEQUENCE [LARGE SCALE GENOMIC DNA]</scope>
    <source>
        <strain evidence="2">M26</strain>
    </source>
</reference>
<dbReference type="AlphaFoldDB" id="A0A243QJ05"/>
<protein>
    <submittedName>
        <fullName evidence="2">Uncharacterized protein</fullName>
    </submittedName>
</protein>
<feature type="region of interest" description="Disordered" evidence="1">
    <location>
        <begin position="1"/>
        <end position="22"/>
    </location>
</feature>
<feature type="non-terminal residue" evidence="2">
    <location>
        <position position="231"/>
    </location>
</feature>